<evidence type="ECO:0000313" key="15">
    <source>
        <dbReference type="EMBL" id="ADL07730.1"/>
    </source>
</evidence>
<keyword evidence="5" id="KW-0808">Transferase</keyword>
<dbReference type="OrthoDB" id="9796330at2"/>
<accession>D9S2V3</accession>
<dbReference type="SMART" id="SM00388">
    <property type="entry name" value="HisKA"/>
    <property type="match status" value="1"/>
</dbReference>
<dbReference type="InterPro" id="IPR003660">
    <property type="entry name" value="HAMP_dom"/>
</dbReference>
<dbReference type="Gene3D" id="1.10.8.500">
    <property type="entry name" value="HAMP domain in histidine kinase"/>
    <property type="match status" value="1"/>
</dbReference>
<dbReference type="PRINTS" id="PR00344">
    <property type="entry name" value="BCTRLSENSOR"/>
</dbReference>
<feature type="domain" description="PAS" evidence="12">
    <location>
        <begin position="235"/>
        <end position="283"/>
    </location>
</feature>
<dbReference type="HOGENOM" id="CLU_000445_89_2_9"/>
<dbReference type="CDD" id="cd06225">
    <property type="entry name" value="HAMP"/>
    <property type="match status" value="1"/>
</dbReference>
<dbReference type="EMBL" id="CP002131">
    <property type="protein sequence ID" value="ADL07730.1"/>
    <property type="molecule type" value="Genomic_DNA"/>
</dbReference>
<dbReference type="InterPro" id="IPR036890">
    <property type="entry name" value="HATPase_C_sf"/>
</dbReference>
<evidence type="ECO:0000259" key="13">
    <source>
        <dbReference type="PROSITE" id="PS50113"/>
    </source>
</evidence>
<evidence type="ECO:0000256" key="8">
    <source>
        <dbReference type="ARBA" id="ARBA00023136"/>
    </source>
</evidence>
<keyword evidence="6 15" id="KW-0418">Kinase</keyword>
<feature type="transmembrane region" description="Helical" evidence="10">
    <location>
        <begin position="12"/>
        <end position="31"/>
    </location>
</feature>
<evidence type="ECO:0000256" key="1">
    <source>
        <dbReference type="ARBA" id="ARBA00000085"/>
    </source>
</evidence>
<dbReference type="NCBIfam" id="TIGR00229">
    <property type="entry name" value="sensory_box"/>
    <property type="match status" value="1"/>
</dbReference>
<dbReference type="FunFam" id="3.30.565.10:FF:000006">
    <property type="entry name" value="Sensor histidine kinase WalK"/>
    <property type="match status" value="1"/>
</dbReference>
<dbReference type="Gene3D" id="1.10.287.130">
    <property type="match status" value="1"/>
</dbReference>
<dbReference type="Pfam" id="PF00512">
    <property type="entry name" value="HisKA"/>
    <property type="match status" value="1"/>
</dbReference>
<dbReference type="GO" id="GO:0000155">
    <property type="term" value="F:phosphorelay sensor kinase activity"/>
    <property type="evidence" value="ECO:0007669"/>
    <property type="project" value="InterPro"/>
</dbReference>
<dbReference type="EC" id="2.7.13.3" evidence="3"/>
<dbReference type="STRING" id="555079.Toce_0968"/>
<dbReference type="GO" id="GO:0005886">
    <property type="term" value="C:plasma membrane"/>
    <property type="evidence" value="ECO:0007669"/>
    <property type="project" value="TreeGrafter"/>
</dbReference>
<keyword evidence="16" id="KW-1185">Reference proteome</keyword>
<proteinExistence type="predicted"/>
<dbReference type="CDD" id="cd00082">
    <property type="entry name" value="HisKA"/>
    <property type="match status" value="1"/>
</dbReference>
<dbReference type="Gene3D" id="3.30.450.20">
    <property type="entry name" value="PAS domain"/>
    <property type="match status" value="1"/>
</dbReference>
<gene>
    <name evidence="15" type="ordered locus">Toce_0968</name>
</gene>
<evidence type="ECO:0000259" key="14">
    <source>
        <dbReference type="PROSITE" id="PS50885"/>
    </source>
</evidence>
<dbReference type="InterPro" id="IPR035965">
    <property type="entry name" value="PAS-like_dom_sf"/>
</dbReference>
<feature type="domain" description="PAC" evidence="13">
    <location>
        <begin position="289"/>
        <end position="354"/>
    </location>
</feature>
<keyword evidence="4" id="KW-0597">Phosphoprotein</keyword>
<dbReference type="GO" id="GO:0016036">
    <property type="term" value="P:cellular response to phosphate starvation"/>
    <property type="evidence" value="ECO:0007669"/>
    <property type="project" value="TreeGrafter"/>
</dbReference>
<name>D9S2V3_THEOJ</name>
<dbReference type="InterPro" id="IPR004358">
    <property type="entry name" value="Sig_transdc_His_kin-like_C"/>
</dbReference>
<feature type="coiled-coil region" evidence="9">
    <location>
        <begin position="215"/>
        <end position="242"/>
    </location>
</feature>
<dbReference type="InterPro" id="IPR000700">
    <property type="entry name" value="PAS-assoc_C"/>
</dbReference>
<evidence type="ECO:0000256" key="6">
    <source>
        <dbReference type="ARBA" id="ARBA00022777"/>
    </source>
</evidence>
<dbReference type="PROSITE" id="PS50885">
    <property type="entry name" value="HAMP"/>
    <property type="match status" value="1"/>
</dbReference>
<keyword evidence="10" id="KW-0812">Transmembrane</keyword>
<comment type="catalytic activity">
    <reaction evidence="1">
        <text>ATP + protein L-histidine = ADP + protein N-phospho-L-histidine.</text>
        <dbReference type="EC" id="2.7.13.3"/>
    </reaction>
</comment>
<dbReference type="SMART" id="SM00304">
    <property type="entry name" value="HAMP"/>
    <property type="match status" value="1"/>
</dbReference>
<dbReference type="Pfam" id="PF02518">
    <property type="entry name" value="HATPase_c"/>
    <property type="match status" value="1"/>
</dbReference>
<evidence type="ECO:0000259" key="11">
    <source>
        <dbReference type="PROSITE" id="PS50109"/>
    </source>
</evidence>
<evidence type="ECO:0000256" key="10">
    <source>
        <dbReference type="SAM" id="Phobius"/>
    </source>
</evidence>
<dbReference type="PANTHER" id="PTHR45453:SF1">
    <property type="entry name" value="PHOSPHATE REGULON SENSOR PROTEIN PHOR"/>
    <property type="match status" value="1"/>
</dbReference>
<dbReference type="Gene3D" id="3.30.565.10">
    <property type="entry name" value="Histidine kinase-like ATPase, C-terminal domain"/>
    <property type="match status" value="1"/>
</dbReference>
<dbReference type="InterPro" id="IPR003594">
    <property type="entry name" value="HATPase_dom"/>
</dbReference>
<evidence type="ECO:0000259" key="12">
    <source>
        <dbReference type="PROSITE" id="PS50112"/>
    </source>
</evidence>
<evidence type="ECO:0000256" key="9">
    <source>
        <dbReference type="SAM" id="Coils"/>
    </source>
</evidence>
<dbReference type="InterPro" id="IPR005467">
    <property type="entry name" value="His_kinase_dom"/>
</dbReference>
<dbReference type="FunFam" id="1.10.287.130:FF:000001">
    <property type="entry name" value="Two-component sensor histidine kinase"/>
    <property type="match status" value="1"/>
</dbReference>
<dbReference type="PANTHER" id="PTHR45453">
    <property type="entry name" value="PHOSPHATE REGULON SENSOR PROTEIN PHOR"/>
    <property type="match status" value="1"/>
</dbReference>
<dbReference type="InterPro" id="IPR036097">
    <property type="entry name" value="HisK_dim/P_sf"/>
</dbReference>
<feature type="domain" description="Histidine kinase" evidence="11">
    <location>
        <begin position="358"/>
        <end position="576"/>
    </location>
</feature>
<dbReference type="RefSeq" id="WP_013275772.1">
    <property type="nucleotide sequence ID" value="NC_014377.1"/>
</dbReference>
<dbReference type="SMART" id="SM00387">
    <property type="entry name" value="HATPase_c"/>
    <property type="match status" value="1"/>
</dbReference>
<dbReference type="InterPro" id="IPR003661">
    <property type="entry name" value="HisK_dim/P_dom"/>
</dbReference>
<dbReference type="Pfam" id="PF00672">
    <property type="entry name" value="HAMP"/>
    <property type="match status" value="1"/>
</dbReference>
<dbReference type="KEGG" id="toc:Toce_0968"/>
<dbReference type="InterPro" id="IPR000014">
    <property type="entry name" value="PAS"/>
</dbReference>
<dbReference type="SUPFAM" id="SSF47384">
    <property type="entry name" value="Homodimeric domain of signal transducing histidine kinase"/>
    <property type="match status" value="1"/>
</dbReference>
<evidence type="ECO:0000256" key="4">
    <source>
        <dbReference type="ARBA" id="ARBA00022553"/>
    </source>
</evidence>
<organism evidence="15 16">
    <name type="scientific">Thermosediminibacter oceani (strain ATCC BAA-1034 / DSM 16646 / JW/IW-1228P)</name>
    <dbReference type="NCBI Taxonomy" id="555079"/>
    <lineage>
        <taxon>Bacteria</taxon>
        <taxon>Bacillati</taxon>
        <taxon>Bacillota</taxon>
        <taxon>Clostridia</taxon>
        <taxon>Thermosediminibacterales</taxon>
        <taxon>Thermosediminibacteraceae</taxon>
        <taxon>Thermosediminibacter</taxon>
    </lineage>
</organism>
<dbReference type="PROSITE" id="PS50113">
    <property type="entry name" value="PAC"/>
    <property type="match status" value="1"/>
</dbReference>
<dbReference type="Proteomes" id="UP000000272">
    <property type="component" value="Chromosome"/>
</dbReference>
<evidence type="ECO:0000313" key="16">
    <source>
        <dbReference type="Proteomes" id="UP000000272"/>
    </source>
</evidence>
<dbReference type="PROSITE" id="PS50112">
    <property type="entry name" value="PAS"/>
    <property type="match status" value="1"/>
</dbReference>
<dbReference type="SUPFAM" id="SSF55785">
    <property type="entry name" value="PYP-like sensor domain (PAS domain)"/>
    <property type="match status" value="1"/>
</dbReference>
<dbReference type="SMART" id="SM00091">
    <property type="entry name" value="PAS"/>
    <property type="match status" value="1"/>
</dbReference>
<dbReference type="SUPFAM" id="SSF158472">
    <property type="entry name" value="HAMP domain-like"/>
    <property type="match status" value="1"/>
</dbReference>
<dbReference type="Pfam" id="PF08448">
    <property type="entry name" value="PAS_4"/>
    <property type="match status" value="1"/>
</dbReference>
<dbReference type="InterPro" id="IPR013656">
    <property type="entry name" value="PAS_4"/>
</dbReference>
<keyword evidence="7" id="KW-0902">Two-component regulatory system</keyword>
<dbReference type="GO" id="GO:0004721">
    <property type="term" value="F:phosphoprotein phosphatase activity"/>
    <property type="evidence" value="ECO:0007669"/>
    <property type="project" value="TreeGrafter"/>
</dbReference>
<protein>
    <recommendedName>
        <fullName evidence="3">histidine kinase</fullName>
        <ecNumber evidence="3">2.7.13.3</ecNumber>
    </recommendedName>
</protein>
<keyword evidence="10" id="KW-1133">Transmembrane helix</keyword>
<dbReference type="NCBIfam" id="NF046044">
    <property type="entry name" value="PnpS"/>
    <property type="match status" value="1"/>
</dbReference>
<dbReference type="CDD" id="cd00075">
    <property type="entry name" value="HATPase"/>
    <property type="match status" value="1"/>
</dbReference>
<feature type="transmembrane region" description="Helical" evidence="10">
    <location>
        <begin position="151"/>
        <end position="173"/>
    </location>
</feature>
<dbReference type="InterPro" id="IPR050351">
    <property type="entry name" value="BphY/WalK/GraS-like"/>
</dbReference>
<dbReference type="PROSITE" id="PS50109">
    <property type="entry name" value="HIS_KIN"/>
    <property type="match status" value="1"/>
</dbReference>
<keyword evidence="8 10" id="KW-0472">Membrane</keyword>
<dbReference type="AlphaFoldDB" id="D9S2V3"/>
<keyword evidence="9" id="KW-0175">Coiled coil</keyword>
<comment type="subcellular location">
    <subcellularLocation>
        <location evidence="2">Membrane</location>
    </subcellularLocation>
</comment>
<evidence type="ECO:0000256" key="2">
    <source>
        <dbReference type="ARBA" id="ARBA00004370"/>
    </source>
</evidence>
<dbReference type="eggNOG" id="COG5002">
    <property type="taxonomic scope" value="Bacteria"/>
</dbReference>
<dbReference type="SUPFAM" id="SSF55874">
    <property type="entry name" value="ATPase domain of HSP90 chaperone/DNA topoisomerase II/histidine kinase"/>
    <property type="match status" value="1"/>
</dbReference>
<dbReference type="CDD" id="cd00130">
    <property type="entry name" value="PAS"/>
    <property type="match status" value="1"/>
</dbReference>
<sequence>MLKDHFRKSNFMTVTIYIILLILFTSLQNLYLKSIQRDLEADAVFFASEVKAPMAAGKYQEVGRVVQDLSRQFYKSITVINTFGNRIAEVGEFRERDLPLEGILKGKNYVDKNAFQILISRQFSAAVPILFENKIHGAVVVGLPPDEVNKILWINLLFFFTVFFGILRSVLLLKKVDTHIIKPISTMIEVSRNFAAGNFTRTVHVNSLDEIGQLSKELNLLAKKLRITLEELNEKTAGVEDLLAGIVDGIIVVDAQRRVMLINPAACKLVGADSEKSAGKKLISIIRNYQLDEAVKKTLKEGSPYFKEIVLLPREQILKVHITPIKDRAGRISGSVIVMRDITELKHLEKLRSEFLANVSHELRTPLTSIKGFVETLLEGAYKDPGLAKRFLSIIDAEAGRLYRLINNLMDLSKIETNQLKLRIEDVSAAELINEVIIIFENRLKEKGLKFSTDIPKDLPKVKADPDWLRQVFINLLDNAIKYTQSGGRVWIEAEPKGDVVEFRVCDTGIGIPEEDLPRVFERFYRVDKARSPEMGGSGLGLAIVKHIVRAFGGDIRVESRVNQGSKFIFTLKRSK</sequence>
<feature type="domain" description="HAMP" evidence="14">
    <location>
        <begin position="178"/>
        <end position="230"/>
    </location>
</feature>
<evidence type="ECO:0000256" key="7">
    <source>
        <dbReference type="ARBA" id="ARBA00023012"/>
    </source>
</evidence>
<evidence type="ECO:0000256" key="5">
    <source>
        <dbReference type="ARBA" id="ARBA00022679"/>
    </source>
</evidence>
<evidence type="ECO:0000256" key="3">
    <source>
        <dbReference type="ARBA" id="ARBA00012438"/>
    </source>
</evidence>
<reference evidence="15 16" key="1">
    <citation type="journal article" date="2010" name="Stand. Genomic Sci.">
        <title>Complete genome sequence of Thermosediminibacter oceani type strain (JW/IW-1228P).</title>
        <authorList>
            <person name="Pitluck S."/>
            <person name="Yasawong M."/>
            <person name="Munk C."/>
            <person name="Nolan M."/>
            <person name="Lapidus A."/>
            <person name="Lucas S."/>
            <person name="Glavina Del Rio T."/>
            <person name="Tice H."/>
            <person name="Cheng J.F."/>
            <person name="Bruce D."/>
            <person name="Detter C."/>
            <person name="Tapia R."/>
            <person name="Han C."/>
            <person name="Goodwin L."/>
            <person name="Liolios K."/>
            <person name="Ivanova N."/>
            <person name="Mavromatis K."/>
            <person name="Mikhailova N."/>
            <person name="Pati A."/>
            <person name="Chen A."/>
            <person name="Palaniappan K."/>
            <person name="Land M."/>
            <person name="Hauser L."/>
            <person name="Chang Y.J."/>
            <person name="Jeffries C.D."/>
            <person name="Rohde M."/>
            <person name="Spring S."/>
            <person name="Sikorski J."/>
            <person name="Goker M."/>
            <person name="Woyke T."/>
            <person name="Bristow J."/>
            <person name="Eisen J.A."/>
            <person name="Markowitz V."/>
            <person name="Hugenholtz P."/>
            <person name="Kyrpides N.C."/>
            <person name="Klenk H.P."/>
        </authorList>
    </citation>
    <scope>NUCLEOTIDE SEQUENCE [LARGE SCALE GENOMIC DNA]</scope>
    <source>
        <strain evidence="16">ATCC BAA-1034 / DSM 16646 / JW/IW-1228P</strain>
    </source>
</reference>